<keyword evidence="6" id="KW-1133">Transmembrane helix</keyword>
<dbReference type="PANTHER" id="PTHR43702">
    <property type="entry name" value="L-FUCOSE-PROTON SYMPORTER"/>
    <property type="match status" value="1"/>
</dbReference>
<keyword evidence="4" id="KW-0997">Cell inner membrane</keyword>
<sequence length="414" mass="43962">MANVLSPEMSVHQGATPSSRNYLPALLSLAVLYFMLGFITCLNDTLIPYFKEGFTLSYTESSLVQFYFFAVYGIFSIPAGRIVSRIGFRKGMVTGFLVAAAGALLFYPAALLHAYYLFLAALFIVAVGIVFMQVSANPYIVVLGRPETASSRMNMIQSVGSVGTIMAPLFGAAVILPGMAAGGSSAVKYPYAGIALLLVVISAVLWRMKLPEVRPVEEGQAEGGSALGFRNLKLGALAIFFYVGAEVAVGSFLTNYIADTLAITEQEANRYVSFYWGAMLIGRLLGVGLLRVVRPERMLVINGLAAIAGIVVSMTSGGPLAVWALISVGLCNSVMFAIIFSLSVNGVGKHITQASGILSTAISGGAVIVVLQGWLIDSASWTTAFIIPILCYAYIVFYGIEGCKPRRSGLAKSV</sequence>
<dbReference type="EMBL" id="CP150096">
    <property type="protein sequence ID" value="WZN46927.1"/>
    <property type="molecule type" value="Genomic_DNA"/>
</dbReference>
<feature type="transmembrane region" description="Helical" evidence="6">
    <location>
        <begin position="381"/>
        <end position="400"/>
    </location>
</feature>
<feature type="transmembrane region" description="Helical" evidence="6">
    <location>
        <begin position="356"/>
        <end position="375"/>
    </location>
</feature>
<keyword evidence="2" id="KW-0813">Transport</keyword>
<feature type="transmembrane region" description="Helical" evidence="6">
    <location>
        <begin position="299"/>
        <end position="316"/>
    </location>
</feature>
<evidence type="ECO:0000256" key="6">
    <source>
        <dbReference type="SAM" id="Phobius"/>
    </source>
</evidence>
<feature type="transmembrane region" description="Helical" evidence="6">
    <location>
        <begin position="234"/>
        <end position="253"/>
    </location>
</feature>
<dbReference type="RefSeq" id="WP_341841600.1">
    <property type="nucleotide sequence ID" value="NZ_CP149792.1"/>
</dbReference>
<evidence type="ECO:0000313" key="8">
    <source>
        <dbReference type="Proteomes" id="UP001449657"/>
    </source>
</evidence>
<keyword evidence="6" id="KW-0812">Transmembrane</keyword>
<dbReference type="Proteomes" id="UP001449657">
    <property type="component" value="Chromosome"/>
</dbReference>
<reference evidence="7 8" key="1">
    <citation type="submission" date="2024-03" db="EMBL/GenBank/DDBJ databases">
        <title>Chitinophaga caseinilytica sp. nov., a casein hydrolysing bacterium isolated from forest soil.</title>
        <authorList>
            <person name="Lee D.S."/>
            <person name="Han D.M."/>
            <person name="Baek J.H."/>
            <person name="Choi D.G."/>
            <person name="Jeon J.H."/>
            <person name="Jeon C.O."/>
        </authorList>
    </citation>
    <scope>NUCLEOTIDE SEQUENCE [LARGE SCALE GENOMIC DNA]</scope>
    <source>
        <strain evidence="7 8">KACC 19118</strain>
    </source>
</reference>
<keyword evidence="8" id="KW-1185">Reference proteome</keyword>
<feature type="transmembrane region" description="Helical" evidence="6">
    <location>
        <begin position="21"/>
        <end position="42"/>
    </location>
</feature>
<feature type="transmembrane region" description="Helical" evidence="6">
    <location>
        <begin position="62"/>
        <end position="79"/>
    </location>
</feature>
<feature type="transmembrane region" description="Helical" evidence="6">
    <location>
        <begin position="115"/>
        <end position="134"/>
    </location>
</feature>
<dbReference type="Gene3D" id="1.20.1250.20">
    <property type="entry name" value="MFS general substrate transporter like domains"/>
    <property type="match status" value="2"/>
</dbReference>
<dbReference type="InterPro" id="IPR036259">
    <property type="entry name" value="MFS_trans_sf"/>
</dbReference>
<accession>A0ABZ2Z6I2</accession>
<dbReference type="InterPro" id="IPR005964">
    <property type="entry name" value="Glc/Gal_transptr_bac"/>
</dbReference>
<feature type="transmembrane region" description="Helical" evidence="6">
    <location>
        <begin position="273"/>
        <end position="292"/>
    </location>
</feature>
<keyword evidence="6" id="KW-0472">Membrane</keyword>
<name>A0ABZ2Z6I2_9BACT</name>
<proteinExistence type="predicted"/>
<dbReference type="PANTHER" id="PTHR43702:SF3">
    <property type="entry name" value="PROTEIN TSGA"/>
    <property type="match status" value="1"/>
</dbReference>
<comment type="subcellular location">
    <subcellularLocation>
        <location evidence="1">Cell inner membrane</location>
        <topology evidence="1">Multi-pass membrane protein</topology>
    </subcellularLocation>
</comment>
<dbReference type="CDD" id="cd17394">
    <property type="entry name" value="MFS_FucP_like"/>
    <property type="match status" value="1"/>
</dbReference>
<feature type="transmembrane region" description="Helical" evidence="6">
    <location>
        <begin position="155"/>
        <end position="177"/>
    </location>
</feature>
<dbReference type="SUPFAM" id="SSF103473">
    <property type="entry name" value="MFS general substrate transporter"/>
    <property type="match status" value="1"/>
</dbReference>
<protein>
    <submittedName>
        <fullName evidence="7">Sugar MFS transporter</fullName>
    </submittedName>
</protein>
<evidence type="ECO:0000256" key="4">
    <source>
        <dbReference type="ARBA" id="ARBA00022519"/>
    </source>
</evidence>
<feature type="transmembrane region" description="Helical" evidence="6">
    <location>
        <begin position="91"/>
        <end position="109"/>
    </location>
</feature>
<evidence type="ECO:0000313" key="7">
    <source>
        <dbReference type="EMBL" id="WZN46927.1"/>
    </source>
</evidence>
<evidence type="ECO:0000256" key="1">
    <source>
        <dbReference type="ARBA" id="ARBA00004429"/>
    </source>
</evidence>
<dbReference type="InterPro" id="IPR050375">
    <property type="entry name" value="MFS_TsgA-like"/>
</dbReference>
<evidence type="ECO:0000256" key="2">
    <source>
        <dbReference type="ARBA" id="ARBA00022448"/>
    </source>
</evidence>
<dbReference type="NCBIfam" id="TIGR01272">
    <property type="entry name" value="gluP"/>
    <property type="match status" value="1"/>
</dbReference>
<organism evidence="7 8">
    <name type="scientific">Chitinophaga caseinilytica</name>
    <dbReference type="NCBI Taxonomy" id="2267521"/>
    <lineage>
        <taxon>Bacteria</taxon>
        <taxon>Pseudomonadati</taxon>
        <taxon>Bacteroidota</taxon>
        <taxon>Chitinophagia</taxon>
        <taxon>Chitinophagales</taxon>
        <taxon>Chitinophagaceae</taxon>
        <taxon>Chitinophaga</taxon>
    </lineage>
</organism>
<evidence type="ECO:0000256" key="3">
    <source>
        <dbReference type="ARBA" id="ARBA00022475"/>
    </source>
</evidence>
<gene>
    <name evidence="7" type="ORF">WJU22_01860</name>
</gene>
<keyword evidence="5" id="KW-0762">Sugar transport</keyword>
<evidence type="ECO:0000256" key="5">
    <source>
        <dbReference type="ARBA" id="ARBA00022597"/>
    </source>
</evidence>
<keyword evidence="3" id="KW-1003">Cell membrane</keyword>
<feature type="transmembrane region" description="Helical" evidence="6">
    <location>
        <begin position="189"/>
        <end position="206"/>
    </location>
</feature>
<feature type="transmembrane region" description="Helical" evidence="6">
    <location>
        <begin position="322"/>
        <end position="344"/>
    </location>
</feature>